<feature type="region of interest" description="Disordered" evidence="5">
    <location>
        <begin position="118"/>
        <end position="149"/>
    </location>
</feature>
<dbReference type="GO" id="GO:0005730">
    <property type="term" value="C:nucleolus"/>
    <property type="evidence" value="ECO:0007669"/>
    <property type="project" value="UniProtKB-SubCell"/>
</dbReference>
<comment type="similarity">
    <text evidence="2">Belongs to the SLX9 family.</text>
</comment>
<dbReference type="OrthoDB" id="5429132at2759"/>
<keyword evidence="7" id="KW-1185">Reference proteome</keyword>
<accession>A0A8H7WHC5</accession>
<organism evidence="6 7">
    <name type="scientific">Cadophora malorum</name>
    <dbReference type="NCBI Taxonomy" id="108018"/>
    <lineage>
        <taxon>Eukaryota</taxon>
        <taxon>Fungi</taxon>
        <taxon>Dikarya</taxon>
        <taxon>Ascomycota</taxon>
        <taxon>Pezizomycotina</taxon>
        <taxon>Leotiomycetes</taxon>
        <taxon>Helotiales</taxon>
        <taxon>Ploettnerulaceae</taxon>
        <taxon>Cadophora</taxon>
    </lineage>
</organism>
<keyword evidence="4" id="KW-0539">Nucleus</keyword>
<evidence type="ECO:0000256" key="5">
    <source>
        <dbReference type="SAM" id="MobiDB-lite"/>
    </source>
</evidence>
<dbReference type="AlphaFoldDB" id="A0A8H7WHC5"/>
<comment type="subcellular location">
    <subcellularLocation>
        <location evidence="1">Nucleus</location>
        <location evidence="1">Nucleolus</location>
    </subcellularLocation>
</comment>
<proteinExistence type="inferred from homology"/>
<name>A0A8H7WHC5_9HELO</name>
<reference evidence="6" key="1">
    <citation type="submission" date="2021-02" db="EMBL/GenBank/DDBJ databases">
        <title>Genome sequence Cadophora malorum strain M34.</title>
        <authorList>
            <person name="Stefanovic E."/>
            <person name="Vu D."/>
            <person name="Scully C."/>
            <person name="Dijksterhuis J."/>
            <person name="Roader J."/>
            <person name="Houbraken J."/>
        </authorList>
    </citation>
    <scope>NUCLEOTIDE SEQUENCE</scope>
    <source>
        <strain evidence="6">M34</strain>
    </source>
</reference>
<evidence type="ECO:0000256" key="2">
    <source>
        <dbReference type="ARBA" id="ARBA00011022"/>
    </source>
</evidence>
<evidence type="ECO:0000256" key="4">
    <source>
        <dbReference type="ARBA" id="ARBA00023242"/>
    </source>
</evidence>
<gene>
    <name evidence="6" type="ORF">IFR04_002152</name>
</gene>
<dbReference type="GO" id="GO:0000462">
    <property type="term" value="P:maturation of SSU-rRNA from tricistronic rRNA transcript (SSU-rRNA, 5.8S rRNA, LSU-rRNA)"/>
    <property type="evidence" value="ECO:0007669"/>
    <property type="project" value="InterPro"/>
</dbReference>
<dbReference type="InterPro" id="IPR028160">
    <property type="entry name" value="Slx9-like"/>
</dbReference>
<evidence type="ECO:0000256" key="1">
    <source>
        <dbReference type="ARBA" id="ARBA00004604"/>
    </source>
</evidence>
<dbReference type="GO" id="GO:0030688">
    <property type="term" value="C:preribosome, small subunit precursor"/>
    <property type="evidence" value="ECO:0007669"/>
    <property type="project" value="InterPro"/>
</dbReference>
<evidence type="ECO:0000256" key="3">
    <source>
        <dbReference type="ARBA" id="ARBA00021321"/>
    </source>
</evidence>
<comment type="caution">
    <text evidence="6">The sequence shown here is derived from an EMBL/GenBank/DDBJ whole genome shotgun (WGS) entry which is preliminary data.</text>
</comment>
<feature type="region of interest" description="Disordered" evidence="5">
    <location>
        <begin position="22"/>
        <end position="53"/>
    </location>
</feature>
<dbReference type="Pfam" id="PF15341">
    <property type="entry name" value="SLX9"/>
    <property type="match status" value="1"/>
</dbReference>
<evidence type="ECO:0000313" key="7">
    <source>
        <dbReference type="Proteomes" id="UP000664132"/>
    </source>
</evidence>
<feature type="compositionally biased region" description="Basic residues" evidence="5">
    <location>
        <begin position="135"/>
        <end position="145"/>
    </location>
</feature>
<dbReference type="GO" id="GO:0030686">
    <property type="term" value="C:90S preribosome"/>
    <property type="evidence" value="ECO:0007669"/>
    <property type="project" value="InterPro"/>
</dbReference>
<evidence type="ECO:0000313" key="6">
    <source>
        <dbReference type="EMBL" id="KAG4424804.1"/>
    </source>
</evidence>
<dbReference type="Proteomes" id="UP000664132">
    <property type="component" value="Unassembled WGS sequence"/>
</dbReference>
<sequence length="229" mass="25165">MVLLLKYILRETIANTRLWQAPTAPKKRPSIRAKSSNSGSGLIARPPPKHREGAVISDSFINSKKDKRVIKHSSFLNRIEKAHKKPLKRRRPSKKLVTTLESLADALPDVEELVKENERAAQGGSGNGKMAMKSLKSKPGARKRKEKLERMERERFGKNLAVILAGGKEGEETVPEVAMAVDDGEGADASATATATTAPASNPAVNRFAALRAWVNQNMEKHPAFEEKK</sequence>
<protein>
    <recommendedName>
        <fullName evidence="3">Ribosome biogenesis protein SLX9</fullName>
    </recommendedName>
</protein>
<dbReference type="EMBL" id="JAFJYH010000017">
    <property type="protein sequence ID" value="KAG4424804.1"/>
    <property type="molecule type" value="Genomic_DNA"/>
</dbReference>